<dbReference type="Pfam" id="PF00534">
    <property type="entry name" value="Glycos_transf_1"/>
    <property type="match status" value="1"/>
</dbReference>
<evidence type="ECO:0000313" key="5">
    <source>
        <dbReference type="Proteomes" id="UP000199008"/>
    </source>
</evidence>
<evidence type="ECO:0000256" key="2">
    <source>
        <dbReference type="ARBA" id="ARBA00022679"/>
    </source>
</evidence>
<protein>
    <submittedName>
        <fullName evidence="4">Glycosyltransferase involved in cell wall bisynthesis</fullName>
    </submittedName>
</protein>
<dbReference type="GO" id="GO:0016757">
    <property type="term" value="F:glycosyltransferase activity"/>
    <property type="evidence" value="ECO:0007669"/>
    <property type="project" value="UniProtKB-KW"/>
</dbReference>
<feature type="domain" description="Glycosyl transferase family 1" evidence="3">
    <location>
        <begin position="288"/>
        <end position="349"/>
    </location>
</feature>
<dbReference type="STRING" id="576118.SAMN05216216_11115"/>
<accession>A0A1G9F7B9</accession>
<reference evidence="5" key="1">
    <citation type="submission" date="2016-10" db="EMBL/GenBank/DDBJ databases">
        <authorList>
            <person name="Varghese N."/>
            <person name="Submissions S."/>
        </authorList>
    </citation>
    <scope>NUCLEOTIDE SEQUENCE [LARGE SCALE GENOMIC DNA]</scope>
    <source>
        <strain evidence="5">CGMCC 1.8895</strain>
    </source>
</reference>
<dbReference type="EMBL" id="FNFY01000011">
    <property type="protein sequence ID" value="SDK84276.1"/>
    <property type="molecule type" value="Genomic_DNA"/>
</dbReference>
<proteinExistence type="predicted"/>
<dbReference type="AlphaFoldDB" id="A0A1G9F7B9"/>
<dbReference type="RefSeq" id="WP_092986197.1">
    <property type="nucleotide sequence ID" value="NZ_FNFY01000011.1"/>
</dbReference>
<dbReference type="PANTHER" id="PTHR12526:SF629">
    <property type="entry name" value="TEICHURONIC ACID BIOSYNTHESIS GLYCOSYLTRANSFERASE TUAH-RELATED"/>
    <property type="match status" value="1"/>
</dbReference>
<dbReference type="InterPro" id="IPR001296">
    <property type="entry name" value="Glyco_trans_1"/>
</dbReference>
<keyword evidence="1" id="KW-0328">Glycosyltransferase</keyword>
<evidence type="ECO:0000256" key="1">
    <source>
        <dbReference type="ARBA" id="ARBA00022676"/>
    </source>
</evidence>
<gene>
    <name evidence="4" type="ORF">SAMN05216216_11115</name>
</gene>
<sequence>METKKRVVHMTTVHHPYDPRIYHKQCKSLEKAGFDVTLIARRDPKGNDGDKTINHVLLKTYKSRLRRMIFGTYDAYKKASALNADIITFHDPELLPAAWLLKKQNHVVVYDIHEDYITSIMQKEYLNGQVKKIAVSGYKLLEKFFTKGMGLSLAEKYYEEMYPDGVWILNYPTVNEKFIEHDRTGKVENKVLYTGNVSHVRGARYHAKLPVIDSELSVHFVGKCPGDLAREMYEVAGEQKNKLHIEGIDSFVEKEVIEKRYLERNWLAGVALFPPTEHYKKKELTKFFEYMNAGIPVICSDFPVWKAFVERYECGIAVDPEDDEAIKEALDYLKNNPEEASKMGRNGKKAVKEELNWQTQEYKLIRWYNGLLNQELSSGTGEEV</sequence>
<dbReference type="Gene3D" id="3.40.50.2000">
    <property type="entry name" value="Glycogen Phosphorylase B"/>
    <property type="match status" value="2"/>
</dbReference>
<organism evidence="4 5">
    <name type="scientific">Lacicoccus qingdaonensis</name>
    <dbReference type="NCBI Taxonomy" id="576118"/>
    <lineage>
        <taxon>Bacteria</taxon>
        <taxon>Bacillati</taxon>
        <taxon>Bacillota</taxon>
        <taxon>Bacilli</taxon>
        <taxon>Bacillales</taxon>
        <taxon>Salinicoccaceae</taxon>
        <taxon>Lacicoccus</taxon>
    </lineage>
</organism>
<name>A0A1G9F7B9_9BACL</name>
<evidence type="ECO:0000313" key="4">
    <source>
        <dbReference type="EMBL" id="SDK84276.1"/>
    </source>
</evidence>
<dbReference type="PANTHER" id="PTHR12526">
    <property type="entry name" value="GLYCOSYLTRANSFERASE"/>
    <property type="match status" value="1"/>
</dbReference>
<dbReference type="OrthoDB" id="9813214at2"/>
<dbReference type="Proteomes" id="UP000199008">
    <property type="component" value="Unassembled WGS sequence"/>
</dbReference>
<dbReference type="SUPFAM" id="SSF53756">
    <property type="entry name" value="UDP-Glycosyltransferase/glycogen phosphorylase"/>
    <property type="match status" value="1"/>
</dbReference>
<keyword evidence="5" id="KW-1185">Reference proteome</keyword>
<keyword evidence="2 4" id="KW-0808">Transferase</keyword>
<evidence type="ECO:0000259" key="3">
    <source>
        <dbReference type="Pfam" id="PF00534"/>
    </source>
</evidence>